<feature type="domain" description="PIG-P" evidence="7">
    <location>
        <begin position="304"/>
        <end position="345"/>
    </location>
</feature>
<protein>
    <submittedName>
        <fullName evidence="9">CIA30-domain-containing protein</fullName>
    </submittedName>
</protein>
<dbReference type="GeneID" id="37020205"/>
<dbReference type="EMBL" id="KZ819602">
    <property type="protein sequence ID" value="PWN38149.1"/>
    <property type="molecule type" value="Genomic_DNA"/>
</dbReference>
<sequence>MSVLLFGQPGSNARREWTVSDFVNVDDTVRGGSSSSEMEIVKGDPPPPPAPASSSVPEPPKKEDKKFSEILAERTPSSPEPPKKKDKNFSEILAERTPSSQQDAGSIDFSGFLDTTTLGGAGFASQAYSHPLPGDPITVDRFAGLRLTGRRLQAANQARSFSSRSEKYPGGGQGPVTSFILNLKTETPKKRPDGRRESQLTYEWEIDLASYAADGGAFDVEAAWNDFKPTYRGRPVEDAPKLDSSKVKEWSIMARSDFGKQSGPFAVRLIGLSAVLSIHKRDLMGSEKLSAPSYVFATEDTSSGEYYGFALFIFATVAFFIWIIWALTPDSILQKIGIDWYPNRYVSHQSGDSIISKEKH</sequence>
<reference evidence="9 10" key="1">
    <citation type="journal article" date="2018" name="Mol. Biol. Evol.">
        <title>Broad Genomic Sampling Reveals a Smut Pathogenic Ancestry of the Fungal Clade Ustilaginomycotina.</title>
        <authorList>
            <person name="Kijpornyongpan T."/>
            <person name="Mondo S.J."/>
            <person name="Barry K."/>
            <person name="Sandor L."/>
            <person name="Lee J."/>
            <person name="Lipzen A."/>
            <person name="Pangilinan J."/>
            <person name="LaButti K."/>
            <person name="Hainaut M."/>
            <person name="Henrissat B."/>
            <person name="Grigoriev I.V."/>
            <person name="Spatafora J.W."/>
            <person name="Aime M.C."/>
        </authorList>
    </citation>
    <scope>NUCLEOTIDE SEQUENCE [LARGE SCALE GENOMIC DNA]</scope>
    <source>
        <strain evidence="9 10">MCA 3882</strain>
    </source>
</reference>
<name>A0A316VKK0_9BASI</name>
<evidence type="ECO:0000256" key="5">
    <source>
        <dbReference type="SAM" id="MobiDB-lite"/>
    </source>
</evidence>
<comment type="subcellular location">
    <subcellularLocation>
        <location evidence="1">Membrane</location>
        <topology evidence="1">Multi-pass membrane protein</topology>
    </subcellularLocation>
</comment>
<keyword evidence="4 6" id="KW-0472">Membrane</keyword>
<feature type="compositionally biased region" description="Basic and acidic residues" evidence="5">
    <location>
        <begin position="59"/>
        <end position="72"/>
    </location>
</feature>
<dbReference type="GO" id="GO:0010257">
    <property type="term" value="P:NADH dehydrogenase complex assembly"/>
    <property type="evidence" value="ECO:0007669"/>
    <property type="project" value="TreeGrafter"/>
</dbReference>
<dbReference type="GO" id="GO:0051082">
    <property type="term" value="F:unfolded protein binding"/>
    <property type="evidence" value="ECO:0007669"/>
    <property type="project" value="TreeGrafter"/>
</dbReference>
<evidence type="ECO:0000256" key="3">
    <source>
        <dbReference type="ARBA" id="ARBA00022989"/>
    </source>
</evidence>
<evidence type="ECO:0000259" key="7">
    <source>
        <dbReference type="Pfam" id="PF08510"/>
    </source>
</evidence>
<evidence type="ECO:0000313" key="9">
    <source>
        <dbReference type="EMBL" id="PWN38149.1"/>
    </source>
</evidence>
<evidence type="ECO:0000256" key="4">
    <source>
        <dbReference type="ARBA" id="ARBA00023136"/>
    </source>
</evidence>
<proteinExistence type="predicted"/>
<dbReference type="InterPro" id="IPR039131">
    <property type="entry name" value="NDUFAF1"/>
</dbReference>
<evidence type="ECO:0000256" key="1">
    <source>
        <dbReference type="ARBA" id="ARBA00004141"/>
    </source>
</evidence>
<dbReference type="Pfam" id="PF08547">
    <property type="entry name" value="CIA30"/>
    <property type="match status" value="1"/>
</dbReference>
<dbReference type="GO" id="GO:0016020">
    <property type="term" value="C:membrane"/>
    <property type="evidence" value="ECO:0007669"/>
    <property type="project" value="UniProtKB-SubCell"/>
</dbReference>
<dbReference type="AlphaFoldDB" id="A0A316VKK0"/>
<gene>
    <name evidence="9" type="ORF">FA14DRAFT_159863</name>
</gene>
<feature type="transmembrane region" description="Helical" evidence="6">
    <location>
        <begin position="306"/>
        <end position="327"/>
    </location>
</feature>
<organism evidence="9 10">
    <name type="scientific">Meira miltonrushii</name>
    <dbReference type="NCBI Taxonomy" id="1280837"/>
    <lineage>
        <taxon>Eukaryota</taxon>
        <taxon>Fungi</taxon>
        <taxon>Dikarya</taxon>
        <taxon>Basidiomycota</taxon>
        <taxon>Ustilaginomycotina</taxon>
        <taxon>Exobasidiomycetes</taxon>
        <taxon>Exobasidiales</taxon>
        <taxon>Brachybasidiaceae</taxon>
        <taxon>Meira</taxon>
    </lineage>
</organism>
<evidence type="ECO:0000256" key="2">
    <source>
        <dbReference type="ARBA" id="ARBA00022692"/>
    </source>
</evidence>
<dbReference type="Proteomes" id="UP000245771">
    <property type="component" value="Unassembled WGS sequence"/>
</dbReference>
<dbReference type="PANTHER" id="PTHR13194">
    <property type="entry name" value="COMPLEX I INTERMEDIATE-ASSOCIATED PROTEIN 30"/>
    <property type="match status" value="1"/>
</dbReference>
<evidence type="ECO:0000259" key="8">
    <source>
        <dbReference type="Pfam" id="PF08547"/>
    </source>
</evidence>
<keyword evidence="3 6" id="KW-1133">Transmembrane helix</keyword>
<accession>A0A316VKK0</accession>
<dbReference type="PANTHER" id="PTHR13194:SF19">
    <property type="entry name" value="NAD(P)-BINDING ROSSMANN-FOLD SUPERFAMILY PROTEIN"/>
    <property type="match status" value="1"/>
</dbReference>
<dbReference type="Pfam" id="PF08510">
    <property type="entry name" value="PIG-P"/>
    <property type="match status" value="1"/>
</dbReference>
<evidence type="ECO:0000256" key="6">
    <source>
        <dbReference type="SAM" id="Phobius"/>
    </source>
</evidence>
<dbReference type="InterPro" id="IPR013717">
    <property type="entry name" value="PIG-P"/>
</dbReference>
<feature type="domain" description="NADH:ubiquinone oxidoreductase intermediate-associated protein 30" evidence="8">
    <location>
        <begin position="177"/>
        <end position="267"/>
    </location>
</feature>
<evidence type="ECO:0000313" key="10">
    <source>
        <dbReference type="Proteomes" id="UP000245771"/>
    </source>
</evidence>
<keyword evidence="2 6" id="KW-0812">Transmembrane</keyword>
<dbReference type="InterPro" id="IPR013857">
    <property type="entry name" value="NADH-UbQ_OxRdtase-assoc_prot30"/>
</dbReference>
<dbReference type="InParanoid" id="A0A316VKK0"/>
<keyword evidence="10" id="KW-1185">Reference proteome</keyword>
<dbReference type="OrthoDB" id="426386at2759"/>
<feature type="region of interest" description="Disordered" evidence="5">
    <location>
        <begin position="28"/>
        <end position="86"/>
    </location>
</feature>
<dbReference type="STRING" id="1280837.A0A316VKK0"/>
<dbReference type="RefSeq" id="XP_025358451.1">
    <property type="nucleotide sequence ID" value="XM_025498424.1"/>
</dbReference>